<evidence type="ECO:0000313" key="1">
    <source>
        <dbReference type="EMBL" id="KAH6837733.1"/>
    </source>
</evidence>
<comment type="caution">
    <text evidence="1">The sequence shown here is derived from an EMBL/GenBank/DDBJ whole genome shotgun (WGS) entry which is preliminary data.</text>
</comment>
<accession>A0AAD4JPR5</accession>
<sequence length="75" mass="8333">MLRHFPLPAPHRKTSSKKVVVARLQELPVFLATLTHKTLVLTSISSLLSASIGGILRRSHNNKLIHGWEELSAVE</sequence>
<proteinExistence type="predicted"/>
<keyword evidence="2" id="KW-1185">Reference proteome</keyword>
<dbReference type="EMBL" id="SDAM02000012">
    <property type="protein sequence ID" value="KAH6837733.1"/>
    <property type="molecule type" value="Genomic_DNA"/>
</dbReference>
<protein>
    <submittedName>
        <fullName evidence="1">Uncharacterized protein</fullName>
    </submittedName>
</protein>
<evidence type="ECO:0000313" key="2">
    <source>
        <dbReference type="Proteomes" id="UP001190926"/>
    </source>
</evidence>
<dbReference type="AlphaFoldDB" id="A0AAD4JPR5"/>
<dbReference type="Proteomes" id="UP001190926">
    <property type="component" value="Unassembled WGS sequence"/>
</dbReference>
<name>A0AAD4JPR5_PERFH</name>
<gene>
    <name evidence="1" type="ORF">C2S53_000861</name>
</gene>
<reference evidence="1 2" key="1">
    <citation type="journal article" date="2021" name="Nat. Commun.">
        <title>Incipient diploidization of the medicinal plant Perilla within 10,000 years.</title>
        <authorList>
            <person name="Zhang Y."/>
            <person name="Shen Q."/>
            <person name="Leng L."/>
            <person name="Zhang D."/>
            <person name="Chen S."/>
            <person name="Shi Y."/>
            <person name="Ning Z."/>
            <person name="Chen S."/>
        </authorList>
    </citation>
    <scope>NUCLEOTIDE SEQUENCE [LARGE SCALE GENOMIC DNA]</scope>
    <source>
        <strain evidence="2">cv. PC099</strain>
    </source>
</reference>
<organism evidence="1 2">
    <name type="scientific">Perilla frutescens var. hirtella</name>
    <name type="common">Perilla citriodora</name>
    <name type="synonym">Perilla setoyensis</name>
    <dbReference type="NCBI Taxonomy" id="608512"/>
    <lineage>
        <taxon>Eukaryota</taxon>
        <taxon>Viridiplantae</taxon>
        <taxon>Streptophyta</taxon>
        <taxon>Embryophyta</taxon>
        <taxon>Tracheophyta</taxon>
        <taxon>Spermatophyta</taxon>
        <taxon>Magnoliopsida</taxon>
        <taxon>eudicotyledons</taxon>
        <taxon>Gunneridae</taxon>
        <taxon>Pentapetalae</taxon>
        <taxon>asterids</taxon>
        <taxon>lamiids</taxon>
        <taxon>Lamiales</taxon>
        <taxon>Lamiaceae</taxon>
        <taxon>Nepetoideae</taxon>
        <taxon>Elsholtzieae</taxon>
        <taxon>Perilla</taxon>
    </lineage>
</organism>